<protein>
    <submittedName>
        <fullName evidence="1">5777_t:CDS:1</fullName>
    </submittedName>
</protein>
<evidence type="ECO:0000313" key="1">
    <source>
        <dbReference type="EMBL" id="CAG8693577.1"/>
    </source>
</evidence>
<sequence length="139" mass="16475">MKDPQGIRLLYSNFEQREDYPFLVWNANKSQNMSKRMSIYQFLISQLNISDDKYIEMDRDDEISNPEIRKTCVLKVAAIKCMIEYLEQELSVNNLRHVAGVVNNSNHLFTILNDIEKAWQRQLCEPTWRGSTPWTLFLQ</sequence>
<keyword evidence="2" id="KW-1185">Reference proteome</keyword>
<reference evidence="1" key="1">
    <citation type="submission" date="2021-06" db="EMBL/GenBank/DDBJ databases">
        <authorList>
            <person name="Kallberg Y."/>
            <person name="Tangrot J."/>
            <person name="Rosling A."/>
        </authorList>
    </citation>
    <scope>NUCLEOTIDE SEQUENCE</scope>
    <source>
        <strain evidence="1">CL551</strain>
    </source>
</reference>
<gene>
    <name evidence="1" type="ORF">AMORRO_LOCUS11749</name>
</gene>
<accession>A0A9N9ESV7</accession>
<comment type="caution">
    <text evidence="1">The sequence shown here is derived from an EMBL/GenBank/DDBJ whole genome shotgun (WGS) entry which is preliminary data.</text>
</comment>
<dbReference type="EMBL" id="CAJVPV010015691">
    <property type="protein sequence ID" value="CAG8693577.1"/>
    <property type="molecule type" value="Genomic_DNA"/>
</dbReference>
<evidence type="ECO:0000313" key="2">
    <source>
        <dbReference type="Proteomes" id="UP000789342"/>
    </source>
</evidence>
<name>A0A9N9ESV7_9GLOM</name>
<dbReference type="Proteomes" id="UP000789342">
    <property type="component" value="Unassembled WGS sequence"/>
</dbReference>
<organism evidence="1 2">
    <name type="scientific">Acaulospora morrowiae</name>
    <dbReference type="NCBI Taxonomy" id="94023"/>
    <lineage>
        <taxon>Eukaryota</taxon>
        <taxon>Fungi</taxon>
        <taxon>Fungi incertae sedis</taxon>
        <taxon>Mucoromycota</taxon>
        <taxon>Glomeromycotina</taxon>
        <taxon>Glomeromycetes</taxon>
        <taxon>Diversisporales</taxon>
        <taxon>Acaulosporaceae</taxon>
        <taxon>Acaulospora</taxon>
    </lineage>
</organism>
<dbReference type="OrthoDB" id="2421771at2759"/>
<proteinExistence type="predicted"/>
<dbReference type="AlphaFoldDB" id="A0A9N9ESV7"/>